<dbReference type="Proteomes" id="UP000055060">
    <property type="component" value="Unassembled WGS sequence"/>
</dbReference>
<gene>
    <name evidence="1" type="ORF">LARV_01409</name>
</gene>
<evidence type="ECO:0000313" key="1">
    <source>
        <dbReference type="EMBL" id="GAP13654.1"/>
    </source>
</evidence>
<dbReference type="Gene3D" id="3.40.630.10">
    <property type="entry name" value="Zn peptidases"/>
    <property type="match status" value="1"/>
</dbReference>
<dbReference type="STRING" id="360412.LARV_01409"/>
<accession>A0A0S7BGM5</accession>
<dbReference type="EMBL" id="DF967972">
    <property type="protein sequence ID" value="GAP13654.1"/>
    <property type="molecule type" value="Genomic_DNA"/>
</dbReference>
<dbReference type="OrthoDB" id="9815497at2"/>
<organism evidence="1">
    <name type="scientific">Longilinea arvoryzae</name>
    <dbReference type="NCBI Taxonomy" id="360412"/>
    <lineage>
        <taxon>Bacteria</taxon>
        <taxon>Bacillati</taxon>
        <taxon>Chloroflexota</taxon>
        <taxon>Anaerolineae</taxon>
        <taxon>Anaerolineales</taxon>
        <taxon>Anaerolineaceae</taxon>
        <taxon>Longilinea</taxon>
    </lineage>
</organism>
<dbReference type="AlphaFoldDB" id="A0A0S7BGM5"/>
<name>A0A0S7BGM5_9CHLR</name>
<sequence>MTQLDDRNFIVIIKGAGDLASGVAVRLYRCGFRLVMTEIPHPLMVRRTVSFGEAVCDGVTQVEGIQAVRVDDCLQARKIIADGKIPILVDPKAACLNELHPAVLVDAIMAKINTGTKIEDAPLVIALGPGFTAGVDCHAVVETNRGHHLGRVIEHGSAEPDTGQPGEVGGKSTERLLRAPVSGVVEAHAAIGDRVTEGQVVAHVGDAEVRAQTSGVLRGMIRSGVQVDAGTKIGDVDPRAEVSYCFEVSEKSLAIAGGVLEAIFAFQHKK</sequence>
<dbReference type="NCBIfam" id="TIGR03309">
    <property type="entry name" value="matur_yqeB"/>
    <property type="match status" value="1"/>
</dbReference>
<reference evidence="1" key="1">
    <citation type="submission" date="2015-07" db="EMBL/GenBank/DDBJ databases">
        <title>Draft Genome Sequences of Anaerolinea thermolimosa IMO-1, Bellilinea caldifistulae GOMI-1, Leptolinea tardivitalis YMTK-2, Levilinea saccharolytica KIBI-1,Longilinea arvoryzae KOME-1, Previously Described as Members of the Anaerolineaceae (Chloroflexi).</title>
        <authorList>
            <person name="Sekiguchi Y."/>
            <person name="Ohashi A."/>
            <person name="Matsuura N."/>
            <person name="Tourlousse M.D."/>
        </authorList>
    </citation>
    <scope>NUCLEOTIDE SEQUENCE [LARGE SCALE GENOMIC DNA]</scope>
    <source>
        <strain evidence="1">KOME-1</strain>
    </source>
</reference>
<protein>
    <submittedName>
        <fullName evidence="1">Selenium-dependent molybdenum hydroxylase system protein, YqeB family</fullName>
    </submittedName>
</protein>
<dbReference type="RefSeq" id="WP_075075145.1">
    <property type="nucleotide sequence ID" value="NZ_DF967972.1"/>
</dbReference>
<keyword evidence="2" id="KW-1185">Reference proteome</keyword>
<evidence type="ECO:0000313" key="2">
    <source>
        <dbReference type="Proteomes" id="UP000055060"/>
    </source>
</evidence>
<proteinExistence type="predicted"/>
<dbReference type="InterPro" id="IPR017695">
    <property type="entry name" value="Se-dep_Mo_hydrolase_YqeB"/>
</dbReference>